<accession>A0ABU1N086</accession>
<dbReference type="EMBL" id="JAVDRL010000007">
    <property type="protein sequence ID" value="MDR6531829.1"/>
    <property type="molecule type" value="Genomic_DNA"/>
</dbReference>
<sequence length="645" mass="67654">MGRMGKIAAHMVLAFMAMLLAQTLASGALPFTAPGLILAALFAVSALAVELLFQVERSPWRFFAASDGLRLARSALLSVLTFALVARLADVRQPGGLRTLAVAFLLQTALLAGLRIVRRAVHERALVDALTRLRPAPASPALPRLLIVGSANEAEAFLRAPAALGERYAPVGVLTPEARETGDELGGVCILGVIDDFDPVMAQLRDGGLQPSAVLFLTDGPLSAFGAERLGRLKTEGVRLLRRQGLVDMAGGSALREISLEELLSRAPVRLDPQPVRALVAGKRVLVTGAGGSIGSELARQIAASGPAQLTLLDAAEANLFHIDRELGEAWPRLPRHAVLCDVRDSARLDQVFAAEKPELVFHAAALKHVTLVENHPCEGVRTNVLGSRNVALAAKACGAAHLALISTDKAVAPASVMGATKRVAEAVVRQFAKGSDGSGSGTRVSVVRFGNVLGSAGSVVPIFQHQIARGGPVTLTDAEVERYFMTIPEAVQLVLRAVALSAGDREPPTGVLTLEMGEPVRIIDLARRMIELQGLVPGRDIEIKITGLRPGEKLTEALVDINETARPKAEGITEAAPVVPLPPIPPAALAALEAAALAGDEAAVRERLFALVEGLRIVSPAPATAGRTPAGEIRDKLATARTQA</sequence>
<organism evidence="5 6">
    <name type="scientific">Caulobacter rhizosphaerae</name>
    <dbReference type="NCBI Taxonomy" id="2010972"/>
    <lineage>
        <taxon>Bacteria</taxon>
        <taxon>Pseudomonadati</taxon>
        <taxon>Pseudomonadota</taxon>
        <taxon>Alphaproteobacteria</taxon>
        <taxon>Caulobacterales</taxon>
        <taxon>Caulobacteraceae</taxon>
        <taxon>Caulobacter</taxon>
    </lineage>
</organism>
<dbReference type="Proteomes" id="UP001262754">
    <property type="component" value="Unassembled WGS sequence"/>
</dbReference>
<dbReference type="InterPro" id="IPR003869">
    <property type="entry name" value="Polysac_CapD-like"/>
</dbReference>
<feature type="transmembrane region" description="Helical" evidence="3">
    <location>
        <begin position="95"/>
        <end position="114"/>
    </location>
</feature>
<evidence type="ECO:0000256" key="3">
    <source>
        <dbReference type="SAM" id="Phobius"/>
    </source>
</evidence>
<feature type="domain" description="Polysaccharide biosynthesis protein CapD-like" evidence="4">
    <location>
        <begin position="285"/>
        <end position="567"/>
    </location>
</feature>
<reference evidence="5 6" key="1">
    <citation type="submission" date="2023-07" db="EMBL/GenBank/DDBJ databases">
        <title>Sorghum-associated microbial communities from plants grown in Nebraska, USA.</title>
        <authorList>
            <person name="Schachtman D."/>
        </authorList>
    </citation>
    <scope>NUCLEOTIDE SEQUENCE [LARGE SCALE GENOMIC DNA]</scope>
    <source>
        <strain evidence="5 6">DS2154</strain>
    </source>
</reference>
<keyword evidence="3" id="KW-0472">Membrane</keyword>
<evidence type="ECO:0000256" key="2">
    <source>
        <dbReference type="SAM" id="MobiDB-lite"/>
    </source>
</evidence>
<feature type="transmembrane region" description="Helical" evidence="3">
    <location>
        <begin position="35"/>
        <end position="53"/>
    </location>
</feature>
<dbReference type="PANTHER" id="PTHR43318">
    <property type="entry name" value="UDP-N-ACETYLGLUCOSAMINE 4,6-DEHYDRATASE"/>
    <property type="match status" value="1"/>
</dbReference>
<proteinExistence type="inferred from homology"/>
<name>A0ABU1N086_9CAUL</name>
<feature type="region of interest" description="Disordered" evidence="2">
    <location>
        <begin position="624"/>
        <end position="645"/>
    </location>
</feature>
<dbReference type="RefSeq" id="WP_310032011.1">
    <property type="nucleotide sequence ID" value="NZ_JAVDRL010000007.1"/>
</dbReference>
<dbReference type="InterPro" id="IPR051203">
    <property type="entry name" value="Polysaccharide_Synthase-Rel"/>
</dbReference>
<comment type="similarity">
    <text evidence="1">Belongs to the polysaccharide synthase family.</text>
</comment>
<dbReference type="PANTHER" id="PTHR43318:SF1">
    <property type="entry name" value="POLYSACCHARIDE BIOSYNTHESIS PROTEIN EPSC-RELATED"/>
    <property type="match status" value="1"/>
</dbReference>
<keyword evidence="6" id="KW-1185">Reference proteome</keyword>
<dbReference type="Pfam" id="PF02719">
    <property type="entry name" value="Polysacc_synt_2"/>
    <property type="match status" value="1"/>
</dbReference>
<evidence type="ECO:0000259" key="4">
    <source>
        <dbReference type="Pfam" id="PF02719"/>
    </source>
</evidence>
<dbReference type="InterPro" id="IPR036291">
    <property type="entry name" value="NAD(P)-bd_dom_sf"/>
</dbReference>
<protein>
    <submittedName>
        <fullName evidence="5">O-antigen biosynthesis protein WbqV</fullName>
    </submittedName>
</protein>
<dbReference type="CDD" id="cd05237">
    <property type="entry name" value="UDP_invert_4-6DH_SDR_e"/>
    <property type="match status" value="1"/>
</dbReference>
<gene>
    <name evidence="5" type="ORF">J2800_002582</name>
</gene>
<dbReference type="SUPFAM" id="SSF51735">
    <property type="entry name" value="NAD(P)-binding Rossmann-fold domains"/>
    <property type="match status" value="1"/>
</dbReference>
<evidence type="ECO:0000256" key="1">
    <source>
        <dbReference type="ARBA" id="ARBA00007430"/>
    </source>
</evidence>
<evidence type="ECO:0000313" key="6">
    <source>
        <dbReference type="Proteomes" id="UP001262754"/>
    </source>
</evidence>
<keyword evidence="3" id="KW-0812">Transmembrane</keyword>
<comment type="caution">
    <text evidence="5">The sequence shown here is derived from an EMBL/GenBank/DDBJ whole genome shotgun (WGS) entry which is preliminary data.</text>
</comment>
<keyword evidence="3" id="KW-1133">Transmembrane helix</keyword>
<evidence type="ECO:0000313" key="5">
    <source>
        <dbReference type="EMBL" id="MDR6531829.1"/>
    </source>
</evidence>
<dbReference type="Gene3D" id="3.40.50.720">
    <property type="entry name" value="NAD(P)-binding Rossmann-like Domain"/>
    <property type="match status" value="1"/>
</dbReference>